<dbReference type="InterPro" id="IPR002711">
    <property type="entry name" value="HNH"/>
</dbReference>
<evidence type="ECO:0000313" key="2">
    <source>
        <dbReference type="EMBL" id="GAA1541888.1"/>
    </source>
</evidence>
<keyword evidence="3" id="KW-1185">Reference proteome</keyword>
<dbReference type="Proteomes" id="UP001501288">
    <property type="component" value="Unassembled WGS sequence"/>
</dbReference>
<evidence type="ECO:0000259" key="1">
    <source>
        <dbReference type="SMART" id="SM00507"/>
    </source>
</evidence>
<sequence>MDLRLVTSAEALAGAAGDELVEAWLVLTRAIADRALVSPDFLVGDVAEGPTFDEQIETLEHTRRSLERAAEVASLVSRSADAVMRVVADAHEGVVRQHDHLSWTHLAGDDSYPLAVGEFAADSLAPVLGMRSGSVASMADDAATLRSRHPWMLAECLAGRARFATATVISDELDHIVEPEALARVTDLVEKYGAHRMGGSAARRHVRKLLRVLGLAREADEVLADREKGVWFEPHLDVDSLTEMCVVLDTGDALALHAVIEARAEHLRAGWGGGGLPPSRGRCRVAALVDLMVENSSVHAAFTLQVPLAADSPPTQSLRREQCSTMRFVRALRSSPGESSAFADVDVPGMGVVTGEALARLAASIGTTFAVRLTRDLANGRVVTTGTLSQTYRPHATMAALVTDRDEVCRFPYCTRPGTSADLDHVIPFVEGGATSGSNLQSLCRHHHRAKTFGGYAVSMDAEATCEWESPFGRRWLTRPGGVTVPLEPRAGRVA</sequence>
<protein>
    <recommendedName>
        <fullName evidence="1">HNH nuclease domain-containing protein</fullName>
    </recommendedName>
</protein>
<name>A0ABN2BJM1_9MICO</name>
<dbReference type="InterPro" id="IPR003615">
    <property type="entry name" value="HNH_nuc"/>
</dbReference>
<proteinExistence type="predicted"/>
<dbReference type="Pfam" id="PF01844">
    <property type="entry name" value="HNH"/>
    <property type="match status" value="1"/>
</dbReference>
<dbReference type="CDD" id="cd00085">
    <property type="entry name" value="HNHc"/>
    <property type="match status" value="1"/>
</dbReference>
<dbReference type="SMART" id="SM00507">
    <property type="entry name" value="HNHc"/>
    <property type="match status" value="1"/>
</dbReference>
<organism evidence="2 3">
    <name type="scientific">Dermacoccus barathri</name>
    <dbReference type="NCBI Taxonomy" id="322601"/>
    <lineage>
        <taxon>Bacteria</taxon>
        <taxon>Bacillati</taxon>
        <taxon>Actinomycetota</taxon>
        <taxon>Actinomycetes</taxon>
        <taxon>Micrococcales</taxon>
        <taxon>Dermacoccaceae</taxon>
        <taxon>Dermacoccus</taxon>
    </lineage>
</organism>
<feature type="domain" description="HNH nuclease" evidence="1">
    <location>
        <begin position="397"/>
        <end position="449"/>
    </location>
</feature>
<reference evidence="2 3" key="1">
    <citation type="journal article" date="2019" name="Int. J. Syst. Evol. Microbiol.">
        <title>The Global Catalogue of Microorganisms (GCM) 10K type strain sequencing project: providing services to taxonomists for standard genome sequencing and annotation.</title>
        <authorList>
            <consortium name="The Broad Institute Genomics Platform"/>
            <consortium name="The Broad Institute Genome Sequencing Center for Infectious Disease"/>
            <person name="Wu L."/>
            <person name="Ma J."/>
        </authorList>
    </citation>
    <scope>NUCLEOTIDE SEQUENCE [LARGE SCALE GENOMIC DNA]</scope>
    <source>
        <strain evidence="2 3">JCM 14588</strain>
    </source>
</reference>
<dbReference type="EMBL" id="BAAANV010000035">
    <property type="protein sequence ID" value="GAA1541888.1"/>
    <property type="molecule type" value="Genomic_DNA"/>
</dbReference>
<comment type="caution">
    <text evidence="2">The sequence shown here is derived from an EMBL/GenBank/DDBJ whole genome shotgun (WGS) entry which is preliminary data.</text>
</comment>
<accession>A0ABN2BJM1</accession>
<dbReference type="Gene3D" id="1.10.30.50">
    <property type="match status" value="1"/>
</dbReference>
<evidence type="ECO:0000313" key="3">
    <source>
        <dbReference type="Proteomes" id="UP001501288"/>
    </source>
</evidence>
<gene>
    <name evidence="2" type="ORF">GCM10009762_14230</name>
</gene>
<dbReference type="RefSeq" id="WP_346030143.1">
    <property type="nucleotide sequence ID" value="NZ_BAAANV010000035.1"/>
</dbReference>